<dbReference type="SUPFAM" id="SSF46785">
    <property type="entry name" value="Winged helix' DNA-binding domain"/>
    <property type="match status" value="1"/>
</dbReference>
<dbReference type="GO" id="GO:0003677">
    <property type="term" value="F:DNA binding"/>
    <property type="evidence" value="ECO:0007669"/>
    <property type="project" value="UniProtKB-KW"/>
</dbReference>
<evidence type="ECO:0000256" key="3">
    <source>
        <dbReference type="ARBA" id="ARBA00023125"/>
    </source>
</evidence>
<evidence type="ECO:0000256" key="2">
    <source>
        <dbReference type="ARBA" id="ARBA00023015"/>
    </source>
</evidence>
<dbReference type="Gene3D" id="1.10.10.10">
    <property type="entry name" value="Winged helix-like DNA-binding domain superfamily/Winged helix DNA-binding domain"/>
    <property type="match status" value="1"/>
</dbReference>
<evidence type="ECO:0000256" key="4">
    <source>
        <dbReference type="ARBA" id="ARBA00023163"/>
    </source>
</evidence>
<dbReference type="InterPro" id="IPR036388">
    <property type="entry name" value="WH-like_DNA-bd_sf"/>
</dbReference>
<comment type="similarity">
    <text evidence="1">Belongs to the LysR transcriptional regulatory family.</text>
</comment>
<dbReference type="Pfam" id="PF00126">
    <property type="entry name" value="HTH_1"/>
    <property type="match status" value="1"/>
</dbReference>
<accession>A0A9X2YWQ2</accession>
<dbReference type="Gene3D" id="3.40.190.290">
    <property type="match status" value="1"/>
</dbReference>
<dbReference type="InterPro" id="IPR050950">
    <property type="entry name" value="HTH-type_LysR_regulators"/>
</dbReference>
<evidence type="ECO:0000259" key="7">
    <source>
        <dbReference type="PROSITE" id="PS50931"/>
    </source>
</evidence>
<keyword evidence="4" id="KW-0804">Transcription</keyword>
<dbReference type="SUPFAM" id="SSF53850">
    <property type="entry name" value="Periplasmic binding protein-like II"/>
    <property type="match status" value="1"/>
</dbReference>
<dbReference type="GO" id="GO:0003700">
    <property type="term" value="F:DNA-binding transcription factor activity"/>
    <property type="evidence" value="ECO:0007669"/>
    <property type="project" value="InterPro"/>
</dbReference>
<feature type="domain" description="HTH lysR-type" evidence="7">
    <location>
        <begin position="1"/>
        <end position="58"/>
    </location>
</feature>
<dbReference type="InterPro" id="IPR036390">
    <property type="entry name" value="WH_DNA-bd_sf"/>
</dbReference>
<keyword evidence="3" id="KW-0238">DNA-binding</keyword>
<evidence type="ECO:0000256" key="5">
    <source>
        <dbReference type="ARBA" id="ARBA00040885"/>
    </source>
</evidence>
<evidence type="ECO:0000256" key="6">
    <source>
        <dbReference type="ARBA" id="ARBA00056658"/>
    </source>
</evidence>
<comment type="caution">
    <text evidence="8">The sequence shown here is derived from an EMBL/GenBank/DDBJ whole genome shotgun (WGS) entry which is preliminary data.</text>
</comment>
<dbReference type="RefSeq" id="WP_263994700.1">
    <property type="nucleotide sequence ID" value="NZ_JACKVK010000003.1"/>
</dbReference>
<keyword evidence="9" id="KW-1185">Reference proteome</keyword>
<protein>
    <recommendedName>
        <fullName evidence="5">Probable hydrogen peroxide-inducible genes activator</fullName>
    </recommendedName>
</protein>
<dbReference type="AlphaFoldDB" id="A0A9X2YWQ2"/>
<dbReference type="InterPro" id="IPR005119">
    <property type="entry name" value="LysR_subst-bd"/>
</dbReference>
<dbReference type="Proteomes" id="UP001141629">
    <property type="component" value="Unassembled WGS sequence"/>
</dbReference>
<dbReference type="PROSITE" id="PS50931">
    <property type="entry name" value="HTH_LYSR"/>
    <property type="match status" value="1"/>
</dbReference>
<dbReference type="PANTHER" id="PTHR30419">
    <property type="entry name" value="HTH-TYPE TRANSCRIPTIONAL REGULATOR YBHD"/>
    <property type="match status" value="1"/>
</dbReference>
<dbReference type="GO" id="GO:0005829">
    <property type="term" value="C:cytosol"/>
    <property type="evidence" value="ECO:0007669"/>
    <property type="project" value="TreeGrafter"/>
</dbReference>
<dbReference type="Pfam" id="PF03466">
    <property type="entry name" value="LysR_substrate"/>
    <property type="match status" value="1"/>
</dbReference>
<sequence>MDVRELQYFVAVAEARNFTKGASRVDVVQSTVSAAVSRLEREVGQPLFVRGGRTAELTEAGRVLLRHARTVTAQLRVAHEELANLQGDVTGTVTLGTVLSTGDLDLTATLVTFRQRYPNVEVRVRLTPGNDGQHAEAIAEGLVDLALLPHDGERPGVKSTPVGHVQLGLATTVDDPLAAAENVGYDAVSTRAFVDFPTDWGNRRVVDAMFRSAGVQRRISVEVNDVDTAVRFTAAGIGLCFLPTTVIGAAPRLALVDLAQPPPRHVLGVMVAADRPASPATQALHRALVNGRHRH</sequence>
<dbReference type="PANTHER" id="PTHR30419:SF31">
    <property type="entry name" value="BLR3139 PROTEIN"/>
    <property type="match status" value="1"/>
</dbReference>
<proteinExistence type="inferred from homology"/>
<name>A0A9X2YWQ2_9MYCO</name>
<reference evidence="8" key="1">
    <citation type="submission" date="2020-07" db="EMBL/GenBank/DDBJ databases">
        <authorList>
            <person name="Pettersson B.M.F."/>
            <person name="Behra P.R.K."/>
            <person name="Ramesh M."/>
            <person name="Das S."/>
            <person name="Dasgupta S."/>
            <person name="Kirsebom L.A."/>
        </authorList>
    </citation>
    <scope>NUCLEOTIDE SEQUENCE</scope>
    <source>
        <strain evidence="8">DSM 44838</strain>
    </source>
</reference>
<dbReference type="FunFam" id="1.10.10.10:FF:000001">
    <property type="entry name" value="LysR family transcriptional regulator"/>
    <property type="match status" value="1"/>
</dbReference>
<evidence type="ECO:0000313" key="8">
    <source>
        <dbReference type="EMBL" id="MCV7419928.1"/>
    </source>
</evidence>
<dbReference type="EMBL" id="JACKVK010000003">
    <property type="protein sequence ID" value="MCV7419928.1"/>
    <property type="molecule type" value="Genomic_DNA"/>
</dbReference>
<evidence type="ECO:0000313" key="9">
    <source>
        <dbReference type="Proteomes" id="UP001141629"/>
    </source>
</evidence>
<reference evidence="8" key="2">
    <citation type="journal article" date="2022" name="BMC Genomics">
        <title>Comparative genome analysis of mycobacteria focusing on tRNA and non-coding RNA.</title>
        <authorList>
            <person name="Behra P.R.K."/>
            <person name="Pettersson B.M.F."/>
            <person name="Ramesh M."/>
            <person name="Das S."/>
            <person name="Dasgupta S."/>
            <person name="Kirsebom L.A."/>
        </authorList>
    </citation>
    <scope>NUCLEOTIDE SEQUENCE</scope>
    <source>
        <strain evidence="8">DSM 44838</strain>
    </source>
</reference>
<dbReference type="CDD" id="cd05466">
    <property type="entry name" value="PBP2_LTTR_substrate"/>
    <property type="match status" value="1"/>
</dbReference>
<dbReference type="PRINTS" id="PR00039">
    <property type="entry name" value="HTHLYSR"/>
</dbReference>
<organism evidence="8 9">
    <name type="scientific">Mycobacterium yunnanensis</name>
    <dbReference type="NCBI Taxonomy" id="368477"/>
    <lineage>
        <taxon>Bacteria</taxon>
        <taxon>Bacillati</taxon>
        <taxon>Actinomycetota</taxon>
        <taxon>Actinomycetes</taxon>
        <taxon>Mycobacteriales</taxon>
        <taxon>Mycobacteriaceae</taxon>
        <taxon>Mycobacterium</taxon>
    </lineage>
</organism>
<gene>
    <name evidence="8" type="ORF">H7K45_05185</name>
</gene>
<keyword evidence="2" id="KW-0805">Transcription regulation</keyword>
<dbReference type="InterPro" id="IPR000847">
    <property type="entry name" value="LysR_HTH_N"/>
</dbReference>
<evidence type="ECO:0000256" key="1">
    <source>
        <dbReference type="ARBA" id="ARBA00009437"/>
    </source>
</evidence>
<comment type="function">
    <text evidence="6">Required for the induction the katG gene for catalase. Involved in the response to hydrogen peroxide.</text>
</comment>